<organism evidence="1 2">
    <name type="scientific">Frigidibacter mobilis</name>
    <dbReference type="NCBI Taxonomy" id="1335048"/>
    <lineage>
        <taxon>Bacteria</taxon>
        <taxon>Pseudomonadati</taxon>
        <taxon>Pseudomonadota</taxon>
        <taxon>Alphaproteobacteria</taxon>
        <taxon>Rhodobacterales</taxon>
        <taxon>Paracoccaceae</taxon>
        <taxon>Frigidibacter</taxon>
    </lineage>
</organism>
<evidence type="ECO:0000313" key="1">
    <source>
        <dbReference type="EMBL" id="AMY68622.1"/>
    </source>
</evidence>
<dbReference type="AlphaFoldDB" id="A0A159Z109"/>
<dbReference type="Proteomes" id="UP000076128">
    <property type="component" value="Chromosome"/>
</dbReference>
<reference evidence="1 2" key="1">
    <citation type="submission" date="2015-09" db="EMBL/GenBank/DDBJ databases">
        <title>Complete genome sequence of Defluviimonas alba cai42t isolated from an oilfield in Xinjiang.</title>
        <authorList>
            <person name="Geng S."/>
            <person name="Pan X."/>
            <person name="Wu X."/>
        </authorList>
    </citation>
    <scope>NUCLEOTIDE SEQUENCE [LARGE SCALE GENOMIC DNA]</scope>
    <source>
        <strain evidence="2">cai42</strain>
    </source>
</reference>
<protein>
    <submittedName>
        <fullName evidence="1">Uncharacterized protein</fullName>
    </submittedName>
</protein>
<dbReference type="KEGG" id="daa:AKL17_1367"/>
<dbReference type="OrthoDB" id="6893024at2"/>
<keyword evidence="2" id="KW-1185">Reference proteome</keyword>
<accession>A0A159Z109</accession>
<proteinExistence type="predicted"/>
<dbReference type="EMBL" id="CP012661">
    <property type="protein sequence ID" value="AMY68622.1"/>
    <property type="molecule type" value="Genomic_DNA"/>
</dbReference>
<evidence type="ECO:0000313" key="2">
    <source>
        <dbReference type="Proteomes" id="UP000076128"/>
    </source>
</evidence>
<sequence length="89" mass="9819">MPYDDKRTGTVAAMNPARGMVAIATEDDGFTIIELLDGWELEAGDVLTWRNGYGLGSETYVNVSRGTRAEVYVQNHSVSRASLRQQLLL</sequence>
<name>A0A159Z109_9RHOB</name>
<gene>
    <name evidence="1" type="ORF">AKL17_1367</name>
</gene>
<dbReference type="RefSeq" id="WP_066811742.1">
    <property type="nucleotide sequence ID" value="NZ_CP012661.1"/>
</dbReference>